<organism evidence="1 2">
    <name type="scientific">Vibrio maritimus</name>
    <dbReference type="NCBI Taxonomy" id="990268"/>
    <lineage>
        <taxon>Bacteria</taxon>
        <taxon>Pseudomonadati</taxon>
        <taxon>Pseudomonadota</taxon>
        <taxon>Gammaproteobacteria</taxon>
        <taxon>Vibrionales</taxon>
        <taxon>Vibrionaceae</taxon>
        <taxon>Vibrio</taxon>
    </lineage>
</organism>
<dbReference type="OrthoDB" id="5736381at2"/>
<dbReference type="EMBL" id="BBMR01000003">
    <property type="protein sequence ID" value="GAL18533.1"/>
    <property type="molecule type" value="Genomic_DNA"/>
</dbReference>
<dbReference type="AlphaFoldDB" id="A0A090RVG9"/>
<gene>
    <name evidence="1" type="ORF">JCM19235_1956</name>
</gene>
<evidence type="ECO:0008006" key="3">
    <source>
        <dbReference type="Google" id="ProtNLM"/>
    </source>
</evidence>
<reference evidence="1 2" key="1">
    <citation type="submission" date="2014-09" db="EMBL/GenBank/DDBJ databases">
        <title>Vibrio maritimus JCM 19235. (C45) whole genome shotgun sequence.</title>
        <authorList>
            <person name="Sawabe T."/>
            <person name="Meirelles P."/>
            <person name="Nakanishi M."/>
            <person name="Sayaka M."/>
            <person name="Hattori M."/>
            <person name="Ohkuma M."/>
        </authorList>
    </citation>
    <scope>NUCLEOTIDE SEQUENCE [LARGE SCALE GENOMIC DNA]</scope>
    <source>
        <strain evidence="2">JCM19235</strain>
    </source>
</reference>
<proteinExistence type="predicted"/>
<sequence length="169" mass="18984">MDQMITSKAEGFKELEDALYKLSLVGEDKDAFDGMSFAIRKALKPVQEEAKKLAPVGDGEDPGGHLRDRIKISTPRKPNKVLDRRGRAAYGTVSVTGGKGRAKKGDSRTRQKAIAAEFGLSSRAQFQAKPFLRPALYRKQGEVLRILQSELSRFIQRRTKRIVKLRTQR</sequence>
<name>A0A090RVG9_9VIBR</name>
<dbReference type="Proteomes" id="UP000029228">
    <property type="component" value="Unassembled WGS sequence"/>
</dbReference>
<keyword evidence="2" id="KW-1185">Reference proteome</keyword>
<comment type="caution">
    <text evidence="1">The sequence shown here is derived from an EMBL/GenBank/DDBJ whole genome shotgun (WGS) entry which is preliminary data.</text>
</comment>
<protein>
    <recommendedName>
        <fullName evidence="3">Phage protein</fullName>
    </recommendedName>
</protein>
<evidence type="ECO:0000313" key="2">
    <source>
        <dbReference type="Proteomes" id="UP000029228"/>
    </source>
</evidence>
<accession>A0A090RVG9</accession>
<evidence type="ECO:0000313" key="1">
    <source>
        <dbReference type="EMBL" id="GAL18533.1"/>
    </source>
</evidence>
<reference evidence="1 2" key="2">
    <citation type="submission" date="2014-09" db="EMBL/GenBank/DDBJ databases">
        <authorList>
            <consortium name="NBRP consortium"/>
            <person name="Sawabe T."/>
            <person name="Meirelles P."/>
            <person name="Nakanishi M."/>
            <person name="Sayaka M."/>
            <person name="Hattori M."/>
            <person name="Ohkuma M."/>
        </authorList>
    </citation>
    <scope>NUCLEOTIDE SEQUENCE [LARGE SCALE GENOMIC DNA]</scope>
    <source>
        <strain evidence="2">JCM19235</strain>
    </source>
</reference>
<dbReference type="STRING" id="990268.JCM19235_1956"/>
<dbReference type="InterPro" id="IPR010064">
    <property type="entry name" value="HK97-gp10_tail"/>
</dbReference>
<dbReference type="NCBIfam" id="TIGR01725">
    <property type="entry name" value="phge_HK97_gp10"/>
    <property type="match status" value="1"/>
</dbReference>